<evidence type="ECO:0000313" key="3">
    <source>
        <dbReference type="EMBL" id="GAG43699.1"/>
    </source>
</evidence>
<dbReference type="EMBL" id="BARS01057893">
    <property type="protein sequence ID" value="GAG43699.1"/>
    <property type="molecule type" value="Genomic_DNA"/>
</dbReference>
<dbReference type="GO" id="GO:0003723">
    <property type="term" value="F:RNA binding"/>
    <property type="evidence" value="ECO:0007669"/>
    <property type="project" value="InterPro"/>
</dbReference>
<dbReference type="InterPro" id="IPR036974">
    <property type="entry name" value="PUA_sf"/>
</dbReference>
<keyword evidence="1" id="KW-0808">Transferase</keyword>
<protein>
    <recommendedName>
        <fullName evidence="2">RlmI-like PUA domain-containing protein</fullName>
    </recommendedName>
</protein>
<dbReference type="Gene3D" id="2.30.130.10">
    <property type="entry name" value="PUA domain"/>
    <property type="match status" value="1"/>
</dbReference>
<accession>X0XKI9</accession>
<evidence type="ECO:0000256" key="1">
    <source>
        <dbReference type="ARBA" id="ARBA00022679"/>
    </source>
</evidence>
<dbReference type="AlphaFoldDB" id="X0XKI9"/>
<gene>
    <name evidence="3" type="ORF">S01H1_84694</name>
</gene>
<comment type="caution">
    <text evidence="3">The sequence shown here is derived from an EMBL/GenBank/DDBJ whole genome shotgun (WGS) entry which is preliminary data.</text>
</comment>
<evidence type="ECO:0000259" key="2">
    <source>
        <dbReference type="Pfam" id="PF17785"/>
    </source>
</evidence>
<sequence length="56" mass="6260">MIHLDLPSSLSPRLSQGHPWVYRNHVSDAPPIESGTWVQVRSGSFTAYGLWDDHSA</sequence>
<proteinExistence type="predicted"/>
<name>X0XKI9_9ZZZZ</name>
<feature type="non-terminal residue" evidence="3">
    <location>
        <position position="56"/>
    </location>
</feature>
<reference evidence="3" key="1">
    <citation type="journal article" date="2014" name="Front. Microbiol.">
        <title>High frequency of phylogenetically diverse reductive dehalogenase-homologous genes in deep subseafloor sedimentary metagenomes.</title>
        <authorList>
            <person name="Kawai M."/>
            <person name="Futagami T."/>
            <person name="Toyoda A."/>
            <person name="Takaki Y."/>
            <person name="Nishi S."/>
            <person name="Hori S."/>
            <person name="Arai W."/>
            <person name="Tsubouchi T."/>
            <person name="Morono Y."/>
            <person name="Uchiyama I."/>
            <person name="Ito T."/>
            <person name="Fujiyama A."/>
            <person name="Inagaki F."/>
            <person name="Takami H."/>
        </authorList>
    </citation>
    <scope>NUCLEOTIDE SEQUENCE</scope>
    <source>
        <strain evidence="3">Expedition CK06-06</strain>
    </source>
</reference>
<dbReference type="Pfam" id="PF17785">
    <property type="entry name" value="PUA_3"/>
    <property type="match status" value="1"/>
</dbReference>
<dbReference type="InterPro" id="IPR041532">
    <property type="entry name" value="RlmI-like_PUA"/>
</dbReference>
<organism evidence="3">
    <name type="scientific">marine sediment metagenome</name>
    <dbReference type="NCBI Taxonomy" id="412755"/>
    <lineage>
        <taxon>unclassified sequences</taxon>
        <taxon>metagenomes</taxon>
        <taxon>ecological metagenomes</taxon>
    </lineage>
</organism>
<feature type="domain" description="RlmI-like PUA" evidence="2">
    <location>
        <begin position="12"/>
        <end position="55"/>
    </location>
</feature>